<comment type="caution">
    <text evidence="8">The sequence shown here is derived from an EMBL/GenBank/DDBJ whole genome shotgun (WGS) entry which is preliminary data.</text>
</comment>
<reference evidence="8 9" key="1">
    <citation type="journal article" date="2012" name="J. Bacteriol.">
        <title>Genome Sequence of Pectin-Degrading Alishewanella agri, Isolated from Landfill Soil.</title>
        <authorList>
            <person name="Kim J."/>
            <person name="Jung J."/>
            <person name="Sung J.S."/>
            <person name="Chun J."/>
            <person name="Park W."/>
        </authorList>
    </citation>
    <scope>NUCLEOTIDE SEQUENCE [LARGE SCALE GENOMIC DNA]</scope>
    <source>
        <strain evidence="8 9">BL06</strain>
    </source>
</reference>
<dbReference type="eggNOG" id="COG1904">
    <property type="taxonomic scope" value="Bacteria"/>
</dbReference>
<dbReference type="Gene3D" id="3.20.20.140">
    <property type="entry name" value="Metal-dependent hydrolases"/>
    <property type="match status" value="1"/>
</dbReference>
<evidence type="ECO:0000256" key="5">
    <source>
        <dbReference type="ARBA" id="ARBA00020555"/>
    </source>
</evidence>
<keyword evidence="9" id="KW-1185">Reference proteome</keyword>
<dbReference type="EC" id="5.3.1.12" evidence="4 7"/>
<dbReference type="GO" id="GO:0019698">
    <property type="term" value="P:D-galacturonate catabolic process"/>
    <property type="evidence" value="ECO:0007669"/>
    <property type="project" value="TreeGrafter"/>
</dbReference>
<dbReference type="STRING" id="1195246.AGRI_15010"/>
<dbReference type="Pfam" id="PF02614">
    <property type="entry name" value="UxaC"/>
    <property type="match status" value="1"/>
</dbReference>
<dbReference type="PANTHER" id="PTHR30068">
    <property type="entry name" value="URONATE ISOMERASE"/>
    <property type="match status" value="1"/>
</dbReference>
<dbReference type="UniPathway" id="UPA00246"/>
<evidence type="ECO:0000256" key="3">
    <source>
        <dbReference type="ARBA" id="ARBA00008397"/>
    </source>
</evidence>
<dbReference type="GO" id="GO:0008880">
    <property type="term" value="F:glucuronate isomerase activity"/>
    <property type="evidence" value="ECO:0007669"/>
    <property type="project" value="UniProtKB-UniRule"/>
</dbReference>
<dbReference type="Gene3D" id="1.10.2020.10">
    <property type="entry name" value="uronate isomerase, domain 2, chain A"/>
    <property type="match status" value="1"/>
</dbReference>
<evidence type="ECO:0000256" key="2">
    <source>
        <dbReference type="ARBA" id="ARBA00004892"/>
    </source>
</evidence>
<evidence type="ECO:0000313" key="8">
    <source>
        <dbReference type="EMBL" id="EIW87839.1"/>
    </source>
</evidence>
<organism evidence="8 9">
    <name type="scientific">Alishewanella agri BL06</name>
    <dbReference type="NCBI Taxonomy" id="1195246"/>
    <lineage>
        <taxon>Bacteria</taxon>
        <taxon>Pseudomonadati</taxon>
        <taxon>Pseudomonadota</taxon>
        <taxon>Gammaproteobacteria</taxon>
        <taxon>Alteromonadales</taxon>
        <taxon>Alteromonadaceae</taxon>
        <taxon>Alishewanella</taxon>
    </lineage>
</organism>
<comment type="pathway">
    <text evidence="2 7">Carbohydrate metabolism; pentose and glucuronate interconversion.</text>
</comment>
<dbReference type="EMBL" id="AKKU01000026">
    <property type="protein sequence ID" value="EIW87839.1"/>
    <property type="molecule type" value="Genomic_DNA"/>
</dbReference>
<keyword evidence="6 7" id="KW-0413">Isomerase</keyword>
<evidence type="ECO:0000256" key="4">
    <source>
        <dbReference type="ARBA" id="ARBA00012546"/>
    </source>
</evidence>
<dbReference type="SUPFAM" id="SSF51556">
    <property type="entry name" value="Metallo-dependent hydrolases"/>
    <property type="match status" value="1"/>
</dbReference>
<dbReference type="HAMAP" id="MF_00675">
    <property type="entry name" value="UxaC"/>
    <property type="match status" value="1"/>
</dbReference>
<accession>I9NZF8</accession>
<dbReference type="InterPro" id="IPR032466">
    <property type="entry name" value="Metal_Hydrolase"/>
</dbReference>
<sequence>MLRPGRSQYAYRILIMAQTTPLTLHPDRLFPSDPLVRDIARRLYQQIKDLPIVSPHGHTDPRWFADDANFDNATTLLLLPDHYVFRMLYSQGIKLEELGIRRKDGVAVETDYRKIFRIFARHYYLFRGTPSRIWLDSVFHDVFGLEVALSEETADHYYDSINAQLVKPEFKPRALLDRFNIELIATTEGALNDLRHHAKLKGTGYEHKVITTFRPDDVVDADRADFAANIAKLGELTGEDTQSWPGYLAALRKRRAFFREHGATATDHGHPSAITADLAPSEAAALFQRCLAGTATPAETELFRGQMLTEMAGMSLQDGMTMQIHPGAHRNHNQVIFERFGPDKGADIPSPTEFVSNLKPLLQKYGNEASLNIILFTLDETTYARELAPLAGHYPALKLGPAWWFHDSPEGMLRFRHQVTETAGFYNTVGFNDDTRAFFSIPARHDVARRIDCRFLAGLVAEHRLTEAEAAELAYQLTYGLVKQAYQLK</sequence>
<protein>
    <recommendedName>
        <fullName evidence="5 7">Uronate isomerase</fullName>
        <ecNumber evidence="4 7">5.3.1.12</ecNumber>
    </recommendedName>
    <alternativeName>
        <fullName evidence="7">Glucuronate isomerase</fullName>
    </alternativeName>
    <alternativeName>
        <fullName evidence="7">Uronic isomerase</fullName>
    </alternativeName>
</protein>
<proteinExistence type="inferred from homology"/>
<dbReference type="Proteomes" id="UP000035062">
    <property type="component" value="Unassembled WGS sequence"/>
</dbReference>
<dbReference type="GO" id="GO:0042840">
    <property type="term" value="P:D-glucuronate catabolic process"/>
    <property type="evidence" value="ECO:0007669"/>
    <property type="project" value="TreeGrafter"/>
</dbReference>
<name>I9NZF8_9ALTE</name>
<evidence type="ECO:0000313" key="9">
    <source>
        <dbReference type="Proteomes" id="UP000035062"/>
    </source>
</evidence>
<evidence type="ECO:0000256" key="1">
    <source>
        <dbReference type="ARBA" id="ARBA00001165"/>
    </source>
</evidence>
<dbReference type="InterPro" id="IPR003766">
    <property type="entry name" value="Uronate_isomerase"/>
</dbReference>
<comment type="catalytic activity">
    <reaction evidence="1 7">
        <text>D-glucuronate = D-fructuronate</text>
        <dbReference type="Rhea" id="RHEA:13049"/>
        <dbReference type="ChEBI" id="CHEBI:58720"/>
        <dbReference type="ChEBI" id="CHEBI:59863"/>
        <dbReference type="EC" id="5.3.1.12"/>
    </reaction>
</comment>
<evidence type="ECO:0000256" key="7">
    <source>
        <dbReference type="HAMAP-Rule" id="MF_00675"/>
    </source>
</evidence>
<gene>
    <name evidence="7" type="primary">uxaC</name>
    <name evidence="8" type="ORF">AGRI_15010</name>
</gene>
<dbReference type="AlphaFoldDB" id="I9NZF8"/>
<comment type="catalytic activity">
    <reaction evidence="7">
        <text>aldehydo-D-galacturonate = keto-D-tagaturonate</text>
        <dbReference type="Rhea" id="RHEA:27702"/>
        <dbReference type="ChEBI" id="CHEBI:12952"/>
        <dbReference type="ChEBI" id="CHEBI:17886"/>
    </reaction>
</comment>
<dbReference type="PATRIC" id="fig|1195246.3.peg.2978"/>
<evidence type="ECO:0000256" key="6">
    <source>
        <dbReference type="ARBA" id="ARBA00023235"/>
    </source>
</evidence>
<dbReference type="NCBIfam" id="NF002794">
    <property type="entry name" value="PRK02925.1"/>
    <property type="match status" value="1"/>
</dbReference>
<dbReference type="PANTHER" id="PTHR30068:SF4">
    <property type="entry name" value="URONATE ISOMERASE"/>
    <property type="match status" value="1"/>
</dbReference>
<comment type="similarity">
    <text evidence="3 7">Belongs to the metallo-dependent hydrolases superfamily. Uronate isomerase family.</text>
</comment>